<keyword evidence="7" id="KW-1015">Disulfide bond</keyword>
<keyword evidence="12" id="KW-1185">Reference proteome</keyword>
<evidence type="ECO:0000256" key="1">
    <source>
        <dbReference type="ARBA" id="ARBA00004613"/>
    </source>
</evidence>
<dbReference type="SUPFAM" id="SSF55399">
    <property type="entry name" value="Subtilisin inhibitor"/>
    <property type="match status" value="1"/>
</dbReference>
<comment type="subcellular location">
    <subcellularLocation>
        <location evidence="1">Secreted</location>
    </subcellularLocation>
</comment>
<dbReference type="PRINTS" id="PR00294">
    <property type="entry name" value="SSBTLNINHBTR"/>
</dbReference>
<feature type="chain" id="PRO_5046570663" description="Subtilisin inhibitor domain-containing protein" evidence="9">
    <location>
        <begin position="22"/>
        <end position="135"/>
    </location>
</feature>
<accession>A0ABP6CZU7</accession>
<feature type="signal peptide" evidence="9">
    <location>
        <begin position="1"/>
        <end position="21"/>
    </location>
</feature>
<dbReference type="RefSeq" id="WP_344547740.1">
    <property type="nucleotide sequence ID" value="NZ_BAAATD010000015.1"/>
</dbReference>
<keyword evidence="4" id="KW-0964">Secreted</keyword>
<reference evidence="12" key="1">
    <citation type="journal article" date="2019" name="Int. J. Syst. Evol. Microbiol.">
        <title>The Global Catalogue of Microorganisms (GCM) 10K type strain sequencing project: providing services to taxonomists for standard genome sequencing and annotation.</title>
        <authorList>
            <consortium name="The Broad Institute Genomics Platform"/>
            <consortium name="The Broad Institute Genome Sequencing Center for Infectious Disease"/>
            <person name="Wu L."/>
            <person name="Ma J."/>
        </authorList>
    </citation>
    <scope>NUCLEOTIDE SEQUENCE [LARGE SCALE GENOMIC DNA]</scope>
    <source>
        <strain evidence="12">JCM 6833</strain>
    </source>
</reference>
<feature type="domain" description="Subtilisin inhibitor" evidence="10">
    <location>
        <begin position="38"/>
        <end position="121"/>
    </location>
</feature>
<evidence type="ECO:0000256" key="6">
    <source>
        <dbReference type="ARBA" id="ARBA00022900"/>
    </source>
</evidence>
<evidence type="ECO:0000256" key="8">
    <source>
        <dbReference type="RuleBase" id="RU003471"/>
    </source>
</evidence>
<keyword evidence="9" id="KW-0732">Signal</keyword>
<evidence type="ECO:0000256" key="4">
    <source>
        <dbReference type="ARBA" id="ARBA00022525"/>
    </source>
</evidence>
<dbReference type="Gene3D" id="3.30.350.10">
    <property type="entry name" value="Subtilisin inhibitor-like"/>
    <property type="match status" value="1"/>
</dbReference>
<comment type="similarity">
    <text evidence="2 8">Belongs to the protease inhibitor I16 (SSI) family.</text>
</comment>
<dbReference type="InterPro" id="IPR000691">
    <property type="entry name" value="Prot_inh_I16_SSI"/>
</dbReference>
<keyword evidence="5 8" id="KW-0646">Protease inhibitor</keyword>
<dbReference type="InterPro" id="IPR023549">
    <property type="entry name" value="Subtilisin_inhibitor"/>
</dbReference>
<organism evidence="11 12">
    <name type="scientific">Actinomadura fulvescens</name>
    <dbReference type="NCBI Taxonomy" id="46160"/>
    <lineage>
        <taxon>Bacteria</taxon>
        <taxon>Bacillati</taxon>
        <taxon>Actinomycetota</taxon>
        <taxon>Actinomycetes</taxon>
        <taxon>Streptosporangiales</taxon>
        <taxon>Thermomonosporaceae</taxon>
        <taxon>Actinomadura</taxon>
    </lineage>
</organism>
<dbReference type="InterPro" id="IPR036819">
    <property type="entry name" value="Subtilisin_inhibitor-like_sf"/>
</dbReference>
<name>A0ABP6CZU7_9ACTN</name>
<evidence type="ECO:0000313" key="12">
    <source>
        <dbReference type="Proteomes" id="UP001501509"/>
    </source>
</evidence>
<evidence type="ECO:0000256" key="3">
    <source>
        <dbReference type="ARBA" id="ARBA00011738"/>
    </source>
</evidence>
<comment type="caution">
    <text evidence="11">The sequence shown here is derived from an EMBL/GenBank/DDBJ whole genome shotgun (WGS) entry which is preliminary data.</text>
</comment>
<keyword evidence="6 8" id="KW-0722">Serine protease inhibitor</keyword>
<dbReference type="EMBL" id="BAAATD010000015">
    <property type="protein sequence ID" value="GAA2630409.1"/>
    <property type="molecule type" value="Genomic_DNA"/>
</dbReference>
<sequence>MPHLIATALTGAALALLPAMAAPSAHAAAAPATWPTGHLRLTLTSPEANASGTRTATLLCGPDVGSHPEAAKACRELAARGGEIERDPADTACVLIYAPVVAAAEGHWQGRPVRFEQEYPNDCVMRAHTGQVFAF</sequence>
<evidence type="ECO:0000256" key="2">
    <source>
        <dbReference type="ARBA" id="ARBA00010472"/>
    </source>
</evidence>
<evidence type="ECO:0000313" key="11">
    <source>
        <dbReference type="EMBL" id="GAA2630409.1"/>
    </source>
</evidence>
<evidence type="ECO:0000259" key="10">
    <source>
        <dbReference type="Pfam" id="PF00720"/>
    </source>
</evidence>
<evidence type="ECO:0000256" key="9">
    <source>
        <dbReference type="SAM" id="SignalP"/>
    </source>
</evidence>
<gene>
    <name evidence="11" type="ORF">GCM10010411_80260</name>
</gene>
<protein>
    <recommendedName>
        <fullName evidence="10">Subtilisin inhibitor domain-containing protein</fullName>
    </recommendedName>
</protein>
<evidence type="ECO:0000256" key="5">
    <source>
        <dbReference type="ARBA" id="ARBA00022690"/>
    </source>
</evidence>
<comment type="subunit">
    <text evidence="3">Homodimer.</text>
</comment>
<dbReference type="Pfam" id="PF00720">
    <property type="entry name" value="SSI"/>
    <property type="match status" value="1"/>
</dbReference>
<proteinExistence type="inferred from homology"/>
<dbReference type="Proteomes" id="UP001501509">
    <property type="component" value="Unassembled WGS sequence"/>
</dbReference>
<evidence type="ECO:0000256" key="7">
    <source>
        <dbReference type="ARBA" id="ARBA00023157"/>
    </source>
</evidence>